<dbReference type="AlphaFoldDB" id="A0A5B9EG46"/>
<sequence length="241" mass="26505">MNILISTTVPSSATDLTGVPQALEDFEIGLYQRSGSDVKPLGFNFFATSAAGRASWDGRHLRIDSPQKAGLPEVHVDLAWDGTTRSWTGSFERAAFRNQEITLKRPARAQTSPFVGTWFERTGVMNNCLHVAQAQDGTFTGWGDDIRIPGQTRYANGLRPPERAMLHYGEIAKVKLSEPDRIEVELRAYTLMCCSHPFSAVISRDGKSLVGNWPAGTNQVSRPAIWTRVEGESCISAAGHR</sequence>
<evidence type="ECO:0000313" key="1">
    <source>
        <dbReference type="EMBL" id="QEE30564.1"/>
    </source>
</evidence>
<reference evidence="1 2" key="1">
    <citation type="submission" date="2019-08" db="EMBL/GenBank/DDBJ databases">
        <title>Complete genome sequence of Terriglobus albidus strain ORNL.</title>
        <authorList>
            <person name="Podar M."/>
        </authorList>
    </citation>
    <scope>NUCLEOTIDE SEQUENCE [LARGE SCALE GENOMIC DNA]</scope>
    <source>
        <strain evidence="1 2">ORNL</strain>
    </source>
</reference>
<name>A0A5B9EG46_9BACT</name>
<dbReference type="Proteomes" id="UP000321820">
    <property type="component" value="Chromosome"/>
</dbReference>
<dbReference type="KEGG" id="talb:FTW19_22785"/>
<keyword evidence="2" id="KW-1185">Reference proteome</keyword>
<dbReference type="EMBL" id="CP042806">
    <property type="protein sequence ID" value="QEE30564.1"/>
    <property type="molecule type" value="Genomic_DNA"/>
</dbReference>
<proteinExistence type="predicted"/>
<evidence type="ECO:0000313" key="2">
    <source>
        <dbReference type="Proteomes" id="UP000321820"/>
    </source>
</evidence>
<dbReference type="RefSeq" id="WP_147649876.1">
    <property type="nucleotide sequence ID" value="NZ_CP042806.1"/>
</dbReference>
<protein>
    <submittedName>
        <fullName evidence="1">Uncharacterized protein</fullName>
    </submittedName>
</protein>
<organism evidence="1 2">
    <name type="scientific">Terriglobus albidus</name>
    <dbReference type="NCBI Taxonomy" id="1592106"/>
    <lineage>
        <taxon>Bacteria</taxon>
        <taxon>Pseudomonadati</taxon>
        <taxon>Acidobacteriota</taxon>
        <taxon>Terriglobia</taxon>
        <taxon>Terriglobales</taxon>
        <taxon>Acidobacteriaceae</taxon>
        <taxon>Terriglobus</taxon>
    </lineage>
</organism>
<gene>
    <name evidence="1" type="ORF">FTW19_22785</name>
</gene>
<dbReference type="OrthoDB" id="122324at2"/>
<accession>A0A5B9EG46</accession>